<name>A0A6J7WDP4_9CAUD</name>
<dbReference type="EMBL" id="LR798229">
    <property type="protein sequence ID" value="CAB5207226.1"/>
    <property type="molecule type" value="Genomic_DNA"/>
</dbReference>
<organism evidence="1">
    <name type="scientific">uncultured Caudovirales phage</name>
    <dbReference type="NCBI Taxonomy" id="2100421"/>
    <lineage>
        <taxon>Viruses</taxon>
        <taxon>Duplodnaviria</taxon>
        <taxon>Heunggongvirae</taxon>
        <taxon>Uroviricota</taxon>
        <taxon>Caudoviricetes</taxon>
        <taxon>Peduoviridae</taxon>
        <taxon>Maltschvirus</taxon>
        <taxon>Maltschvirus maltsch</taxon>
    </lineage>
</organism>
<reference evidence="1" key="1">
    <citation type="submission" date="2020-05" db="EMBL/GenBank/DDBJ databases">
        <authorList>
            <person name="Chiriac C."/>
            <person name="Salcher M."/>
            <person name="Ghai R."/>
            <person name="Kavagutti S V."/>
        </authorList>
    </citation>
    <scope>NUCLEOTIDE SEQUENCE</scope>
</reference>
<proteinExistence type="predicted"/>
<sequence>MIQMNAVQALHKDRLFANRKKRALNTLYASMYRIDQRLGERFDGGTLEAIEATDKDRERRDLILERIDRVLAMECPNV</sequence>
<evidence type="ECO:0000313" key="1">
    <source>
        <dbReference type="EMBL" id="CAB5207226.1"/>
    </source>
</evidence>
<protein>
    <submittedName>
        <fullName evidence="1">Uncharacterized protein</fullName>
    </submittedName>
</protein>
<accession>A0A6J7WDP4</accession>
<gene>
    <name evidence="1" type="ORF">UFOVP184_48</name>
</gene>